<dbReference type="Proteomes" id="UP000552836">
    <property type="component" value="Unassembled WGS sequence"/>
</dbReference>
<reference evidence="9" key="1">
    <citation type="journal article" date="2014" name="Int. J. Syst. Evol. Microbiol.">
        <title>Complete genome of a new Firmicutes species belonging to the dominant human colonic microbiota ('Ruminococcus bicirculans') reveals two chromosomes and a selective capacity to utilize plant glucans.</title>
        <authorList>
            <consortium name="NISC Comparative Sequencing Program"/>
            <person name="Wegmann U."/>
            <person name="Louis P."/>
            <person name="Goesmann A."/>
            <person name="Henrissat B."/>
            <person name="Duncan S.H."/>
            <person name="Flint H.J."/>
        </authorList>
    </citation>
    <scope>NUCLEOTIDE SEQUENCE</scope>
    <source>
        <strain evidence="9">CGMCC 4.5581</strain>
    </source>
</reference>
<accession>A0A846LBV2</accession>
<evidence type="ECO:0000256" key="8">
    <source>
        <dbReference type="SAM" id="Phobius"/>
    </source>
</evidence>
<dbReference type="RefSeq" id="WP_166753317.1">
    <property type="nucleotide sequence ID" value="NZ_BAABJU010000007.1"/>
</dbReference>
<keyword evidence="5 8" id="KW-1133">Transmembrane helix</keyword>
<proteinExistence type="inferred from homology"/>
<dbReference type="EMBL" id="BMMI01000004">
    <property type="protein sequence ID" value="GGL65570.1"/>
    <property type="molecule type" value="Genomic_DNA"/>
</dbReference>
<keyword evidence="6 8" id="KW-0472">Membrane</keyword>
<name>A0A846LBV2_9ACTN</name>
<dbReference type="InterPro" id="IPR039428">
    <property type="entry name" value="NUOK/Mnh_C1-like"/>
</dbReference>
<keyword evidence="12" id="KW-1185">Reference proteome</keyword>
<gene>
    <name evidence="10" type="ORF">FB380_000029</name>
    <name evidence="9" type="ORF">GCM10011589_22190</name>
</gene>
<feature type="transmembrane region" description="Helical" evidence="8">
    <location>
        <begin position="27"/>
        <end position="46"/>
    </location>
</feature>
<reference evidence="9" key="4">
    <citation type="submission" date="2024-05" db="EMBL/GenBank/DDBJ databases">
        <authorList>
            <person name="Sun Q."/>
            <person name="Zhou Y."/>
        </authorList>
    </citation>
    <scope>NUCLEOTIDE SEQUENCE</scope>
    <source>
        <strain evidence="9">CGMCC 4.5581</strain>
    </source>
</reference>
<evidence type="ECO:0000256" key="2">
    <source>
        <dbReference type="ARBA" id="ARBA00010388"/>
    </source>
</evidence>
<evidence type="ECO:0000313" key="10">
    <source>
        <dbReference type="EMBL" id="NIH65583.1"/>
    </source>
</evidence>
<dbReference type="AlphaFoldDB" id="A0A846LBV2"/>
<evidence type="ECO:0000256" key="7">
    <source>
        <dbReference type="SAM" id="MobiDB-lite"/>
    </source>
</evidence>
<evidence type="ECO:0000313" key="12">
    <source>
        <dbReference type="Proteomes" id="UP000648663"/>
    </source>
</evidence>
<comment type="subcellular location">
    <subcellularLocation>
        <location evidence="1">Cell membrane</location>
        <topology evidence="1">Multi-pass membrane protein</topology>
    </subcellularLocation>
</comment>
<evidence type="ECO:0000313" key="11">
    <source>
        <dbReference type="Proteomes" id="UP000552836"/>
    </source>
</evidence>
<dbReference type="PANTHER" id="PTHR34583:SF2">
    <property type="entry name" value="ANTIPORTER SUBUNIT MNHC2-RELATED"/>
    <property type="match status" value="1"/>
</dbReference>
<comment type="similarity">
    <text evidence="2">Belongs to the CPA3 antiporters (TC 2.A.63) subunit C family.</text>
</comment>
<dbReference type="GO" id="GO:0005886">
    <property type="term" value="C:plasma membrane"/>
    <property type="evidence" value="ECO:0007669"/>
    <property type="project" value="UniProtKB-SubCell"/>
</dbReference>
<dbReference type="InterPro" id="IPR050601">
    <property type="entry name" value="CPA3_antiporter_subunitC"/>
</dbReference>
<dbReference type="Proteomes" id="UP000648663">
    <property type="component" value="Unassembled WGS sequence"/>
</dbReference>
<evidence type="ECO:0000313" key="9">
    <source>
        <dbReference type="EMBL" id="GGL65570.1"/>
    </source>
</evidence>
<dbReference type="PANTHER" id="PTHR34583">
    <property type="entry name" value="ANTIPORTER SUBUNIT MNHC2-RELATED"/>
    <property type="match status" value="1"/>
</dbReference>
<evidence type="ECO:0000256" key="3">
    <source>
        <dbReference type="ARBA" id="ARBA00022475"/>
    </source>
</evidence>
<dbReference type="EMBL" id="JAAMPA010000001">
    <property type="protein sequence ID" value="NIH65583.1"/>
    <property type="molecule type" value="Genomic_DNA"/>
</dbReference>
<evidence type="ECO:0000256" key="6">
    <source>
        <dbReference type="ARBA" id="ARBA00023136"/>
    </source>
</evidence>
<protein>
    <submittedName>
        <fullName evidence="9">Cation:proton antiporter</fullName>
    </submittedName>
    <submittedName>
        <fullName evidence="10">Multicomponent Na+:H+ antiporter subunit C</fullName>
    </submittedName>
</protein>
<dbReference type="Gene3D" id="1.10.287.3510">
    <property type="match status" value="1"/>
</dbReference>
<reference evidence="10 11" key="3">
    <citation type="submission" date="2020-02" db="EMBL/GenBank/DDBJ databases">
        <title>Sequencing the genomes of 1000 actinobacteria strains.</title>
        <authorList>
            <person name="Klenk H.-P."/>
        </authorList>
    </citation>
    <scope>NUCLEOTIDE SEQUENCE [LARGE SCALE GENOMIC DNA]</scope>
    <source>
        <strain evidence="10 11">DSM 45201</strain>
    </source>
</reference>
<evidence type="ECO:0000256" key="4">
    <source>
        <dbReference type="ARBA" id="ARBA00022692"/>
    </source>
</evidence>
<feature type="transmembrane region" description="Helical" evidence="8">
    <location>
        <begin position="67"/>
        <end position="87"/>
    </location>
</feature>
<feature type="compositionally biased region" description="Basic and acidic residues" evidence="7">
    <location>
        <begin position="108"/>
        <end position="125"/>
    </location>
</feature>
<organism evidence="10 11">
    <name type="scientific">Modestobacter marinus</name>
    <dbReference type="NCBI Taxonomy" id="477641"/>
    <lineage>
        <taxon>Bacteria</taxon>
        <taxon>Bacillati</taxon>
        <taxon>Actinomycetota</taxon>
        <taxon>Actinomycetes</taxon>
        <taxon>Geodermatophilales</taxon>
        <taxon>Geodermatophilaceae</taxon>
        <taxon>Modestobacter</taxon>
    </lineage>
</organism>
<dbReference type="Pfam" id="PF00420">
    <property type="entry name" value="Oxidored_q2"/>
    <property type="match status" value="1"/>
</dbReference>
<evidence type="ECO:0000256" key="5">
    <source>
        <dbReference type="ARBA" id="ARBA00022989"/>
    </source>
</evidence>
<reference evidence="12" key="2">
    <citation type="journal article" date="2019" name="Int. J. Syst. Evol. Microbiol.">
        <title>The Global Catalogue of Microorganisms (GCM) 10K type strain sequencing project: providing services to taxonomists for standard genome sequencing and annotation.</title>
        <authorList>
            <consortium name="The Broad Institute Genomics Platform"/>
            <consortium name="The Broad Institute Genome Sequencing Center for Infectious Disease"/>
            <person name="Wu L."/>
            <person name="Ma J."/>
        </authorList>
    </citation>
    <scope>NUCLEOTIDE SEQUENCE [LARGE SCALE GENOMIC DNA]</scope>
    <source>
        <strain evidence="12">CGMCC 4.5581</strain>
    </source>
</reference>
<sequence length="125" mass="12723">MSAAVLIGVLVAGGVWLVLQRGPLPVVFGFVLLGHAVNVLLLAAGGTDRRGAPFAGRGAPATTADPLPQAFVLTAIVIAFGITVYLLGLVRAERPDEAAPDPGDPDPVDARDGERDDAHRIGGAP</sequence>
<comment type="caution">
    <text evidence="10">The sequence shown here is derived from an EMBL/GenBank/DDBJ whole genome shotgun (WGS) entry which is preliminary data.</text>
</comment>
<feature type="region of interest" description="Disordered" evidence="7">
    <location>
        <begin position="95"/>
        <end position="125"/>
    </location>
</feature>
<keyword evidence="3" id="KW-1003">Cell membrane</keyword>
<keyword evidence="4 8" id="KW-0812">Transmembrane</keyword>
<evidence type="ECO:0000256" key="1">
    <source>
        <dbReference type="ARBA" id="ARBA00004651"/>
    </source>
</evidence>